<keyword evidence="2" id="KW-0677">Repeat</keyword>
<dbReference type="PANTHER" id="PTHR47186:SF61">
    <property type="entry name" value="LEUCINE-RICH REPEAT-CONTAINING PROTEIN 57-RELATED"/>
    <property type="match status" value="1"/>
</dbReference>
<evidence type="ECO:0000256" key="4">
    <source>
        <dbReference type="SAM" id="SignalP"/>
    </source>
</evidence>
<evidence type="ECO:0000256" key="1">
    <source>
        <dbReference type="ARBA" id="ARBA00022614"/>
    </source>
</evidence>
<comment type="caution">
    <text evidence="5">The sequence shown here is derived from an EMBL/GenBank/DDBJ whole genome shotgun (WGS) entry which is preliminary data.</text>
</comment>
<dbReference type="RefSeq" id="WP_219779246.1">
    <property type="nucleotide sequence ID" value="NZ_JAHXPT010000005.1"/>
</dbReference>
<evidence type="ECO:0000313" key="6">
    <source>
        <dbReference type="Proteomes" id="UP001519921"/>
    </source>
</evidence>
<dbReference type="SMART" id="SM00369">
    <property type="entry name" value="LRR_TYP"/>
    <property type="match status" value="2"/>
</dbReference>
<dbReference type="Pfam" id="PF13855">
    <property type="entry name" value="LRR_8"/>
    <property type="match status" value="1"/>
</dbReference>
<dbReference type="Gene3D" id="3.80.10.10">
    <property type="entry name" value="Ribonuclease Inhibitor"/>
    <property type="match status" value="1"/>
</dbReference>
<gene>
    <name evidence="5" type="ORF">KYD98_08625</name>
</gene>
<proteinExistence type="predicted"/>
<dbReference type="SUPFAM" id="SSF69360">
    <property type="entry name" value="Cell wall binding repeat"/>
    <property type="match status" value="1"/>
</dbReference>
<keyword evidence="4" id="KW-0732">Signal</keyword>
<keyword evidence="6" id="KW-1185">Reference proteome</keyword>
<dbReference type="Gene3D" id="3.90.1720.10">
    <property type="entry name" value="endopeptidase domain like (from Nostoc punctiforme)"/>
    <property type="match status" value="1"/>
</dbReference>
<dbReference type="Pfam" id="PF01473">
    <property type="entry name" value="Choline_bind_1"/>
    <property type="match status" value="1"/>
</dbReference>
<name>A0ABS7AP20_9CLOT</name>
<sequence>MNKKIVKIGAIALIAICSNSIPAFAYDKSTSSEVEISEQDKFEAERNWLNMEVAEQLHKDLRDLTEQDFLKIKKIDLHYKRLEGEIPETISLLKNLEYLNLNYCKLDKVPESITELTKLTYLDLGDNKFRELPKNFEEKISSGKYAYVDVEGKDIRLNEGMYFLKGKWSYLDRHGERLTGIQKINGKTYNFGEDGNLKIGWDKIEEKWYYYDTSGEILKNTWKLINGKTYYFNENGEMQRGFLTVGSNKYYLSENGEKVTGWKTIDNKTYYFNSDGVMKTGWLNIGEDKYYFDEDGTMVAGEESVIDGKKYRFYAEGMLAKNLWLDDYTYVQANGDVVNTYSNYSHSNDQYNAFKYMTNVNNQVSVHNKAIYLHGGETSNNCVYFLSEVLRRNGVWLPEQTCNTHQLERELIDKGFVSSTDFTQLKPGDILFTNGYTHVYMFMCWKDNQYAYIVDNQRDKFGNKILHIRNVYNDDALYSTDRATHFYYYPSR</sequence>
<dbReference type="PANTHER" id="PTHR47186">
    <property type="entry name" value="LEUCINE-RICH REPEAT-CONTAINING PROTEIN 57"/>
    <property type="match status" value="1"/>
</dbReference>
<dbReference type="Pfam" id="PF19127">
    <property type="entry name" value="Choline_bind_3"/>
    <property type="match status" value="2"/>
</dbReference>
<evidence type="ECO:0000256" key="2">
    <source>
        <dbReference type="ARBA" id="ARBA00022737"/>
    </source>
</evidence>
<organism evidence="5 6">
    <name type="scientific">Clostridium weizhouense</name>
    <dbReference type="NCBI Taxonomy" id="2859781"/>
    <lineage>
        <taxon>Bacteria</taxon>
        <taxon>Bacillati</taxon>
        <taxon>Bacillota</taxon>
        <taxon>Clostridia</taxon>
        <taxon>Eubacteriales</taxon>
        <taxon>Clostridiaceae</taxon>
        <taxon>Clostridium</taxon>
    </lineage>
</organism>
<protein>
    <submittedName>
        <fullName evidence="5">Cell wall-binding protein</fullName>
    </submittedName>
</protein>
<accession>A0ABS7AP20</accession>
<evidence type="ECO:0000313" key="5">
    <source>
        <dbReference type="EMBL" id="MBW6410156.1"/>
    </source>
</evidence>
<reference evidence="5 6" key="1">
    <citation type="submission" date="2021-07" db="EMBL/GenBank/DDBJ databases">
        <title>Clostridium weizhouense sp. nov., an anaerobic bacterium isolated from activated sludge of Petroleum wastewater.</title>
        <authorList>
            <person name="Li Q."/>
        </authorList>
    </citation>
    <scope>NUCLEOTIDE SEQUENCE [LARGE SCALE GENOMIC DNA]</scope>
    <source>
        <strain evidence="5 6">YB-6</strain>
    </source>
</reference>
<dbReference type="Gene3D" id="2.10.270.10">
    <property type="entry name" value="Cholin Binding"/>
    <property type="match status" value="2"/>
</dbReference>
<dbReference type="PROSITE" id="PS51170">
    <property type="entry name" value="CW"/>
    <property type="match status" value="3"/>
</dbReference>
<feature type="chain" id="PRO_5046585665" evidence="4">
    <location>
        <begin position="26"/>
        <end position="492"/>
    </location>
</feature>
<feature type="repeat" description="Cell wall-binding" evidence="3">
    <location>
        <begin position="259"/>
        <end position="278"/>
    </location>
</feature>
<feature type="repeat" description="Cell wall-binding" evidence="3">
    <location>
        <begin position="219"/>
        <end position="238"/>
    </location>
</feature>
<feature type="signal peptide" evidence="4">
    <location>
        <begin position="1"/>
        <end position="25"/>
    </location>
</feature>
<keyword evidence="1" id="KW-0433">Leucine-rich repeat</keyword>
<dbReference type="InterPro" id="IPR032675">
    <property type="entry name" value="LRR_dom_sf"/>
</dbReference>
<dbReference type="Proteomes" id="UP001519921">
    <property type="component" value="Unassembled WGS sequence"/>
</dbReference>
<dbReference type="InterPro" id="IPR003591">
    <property type="entry name" value="Leu-rich_rpt_typical-subtyp"/>
</dbReference>
<evidence type="ECO:0000256" key="3">
    <source>
        <dbReference type="PROSITE-ProRule" id="PRU00591"/>
    </source>
</evidence>
<feature type="repeat" description="Cell wall-binding" evidence="3">
    <location>
        <begin position="279"/>
        <end position="298"/>
    </location>
</feature>
<dbReference type="EMBL" id="JAHXPT010000005">
    <property type="protein sequence ID" value="MBW6410156.1"/>
    <property type="molecule type" value="Genomic_DNA"/>
</dbReference>
<dbReference type="SUPFAM" id="SSF52058">
    <property type="entry name" value="L domain-like"/>
    <property type="match status" value="1"/>
</dbReference>
<dbReference type="InterPro" id="IPR001611">
    <property type="entry name" value="Leu-rich_rpt"/>
</dbReference>
<dbReference type="PROSITE" id="PS51450">
    <property type="entry name" value="LRR"/>
    <property type="match status" value="1"/>
</dbReference>
<dbReference type="InterPro" id="IPR018337">
    <property type="entry name" value="Cell_wall/Cho-bd_repeat"/>
</dbReference>